<accession>A0ABW1V4Q5</accession>
<organism evidence="2 3">
    <name type="scientific">Paenibacillus septentrionalis</name>
    <dbReference type="NCBI Taxonomy" id="429342"/>
    <lineage>
        <taxon>Bacteria</taxon>
        <taxon>Bacillati</taxon>
        <taxon>Bacillota</taxon>
        <taxon>Bacilli</taxon>
        <taxon>Bacillales</taxon>
        <taxon>Paenibacillaceae</taxon>
        <taxon>Paenibacillus</taxon>
    </lineage>
</organism>
<feature type="transmembrane region" description="Helical" evidence="1">
    <location>
        <begin position="86"/>
        <end position="108"/>
    </location>
</feature>
<sequence>MSPRFSRGNKVYRDQLPVTNQKALLAQNDEIVLQHKPLPPLEHGGVNTEMGADLTYEELRADQNIRLSRYDDDGHDERPANAQSVVSWYVGIIALVVSFIALFVWPFWTGVSGLLLSVMAYRQGTRAIAWVSGTLSVIAIIMSVFGYFYNL</sequence>
<dbReference type="Proteomes" id="UP001596233">
    <property type="component" value="Unassembled WGS sequence"/>
</dbReference>
<evidence type="ECO:0000313" key="2">
    <source>
        <dbReference type="EMBL" id="MFC6332424.1"/>
    </source>
</evidence>
<dbReference type="RefSeq" id="WP_379232773.1">
    <property type="nucleotide sequence ID" value="NZ_JBHSTE010000002.1"/>
</dbReference>
<proteinExistence type="predicted"/>
<keyword evidence="1" id="KW-0812">Transmembrane</keyword>
<evidence type="ECO:0000313" key="3">
    <source>
        <dbReference type="Proteomes" id="UP001596233"/>
    </source>
</evidence>
<evidence type="ECO:0000256" key="1">
    <source>
        <dbReference type="SAM" id="Phobius"/>
    </source>
</evidence>
<protein>
    <recommendedName>
        <fullName evidence="4">DUF4190 domain-containing protein</fullName>
    </recommendedName>
</protein>
<comment type="caution">
    <text evidence="2">The sequence shown here is derived from an EMBL/GenBank/DDBJ whole genome shotgun (WGS) entry which is preliminary data.</text>
</comment>
<feature type="transmembrane region" description="Helical" evidence="1">
    <location>
        <begin position="128"/>
        <end position="149"/>
    </location>
</feature>
<name>A0ABW1V4Q5_9BACL</name>
<gene>
    <name evidence="2" type="ORF">ACFP56_07280</name>
</gene>
<evidence type="ECO:0008006" key="4">
    <source>
        <dbReference type="Google" id="ProtNLM"/>
    </source>
</evidence>
<keyword evidence="1" id="KW-0472">Membrane</keyword>
<reference evidence="3" key="1">
    <citation type="journal article" date="2019" name="Int. J. Syst. Evol. Microbiol.">
        <title>The Global Catalogue of Microorganisms (GCM) 10K type strain sequencing project: providing services to taxonomists for standard genome sequencing and annotation.</title>
        <authorList>
            <consortium name="The Broad Institute Genomics Platform"/>
            <consortium name="The Broad Institute Genome Sequencing Center for Infectious Disease"/>
            <person name="Wu L."/>
            <person name="Ma J."/>
        </authorList>
    </citation>
    <scope>NUCLEOTIDE SEQUENCE [LARGE SCALE GENOMIC DNA]</scope>
    <source>
        <strain evidence="3">PCU 280</strain>
    </source>
</reference>
<dbReference type="EMBL" id="JBHSTE010000002">
    <property type="protein sequence ID" value="MFC6332424.1"/>
    <property type="molecule type" value="Genomic_DNA"/>
</dbReference>
<keyword evidence="1" id="KW-1133">Transmembrane helix</keyword>
<keyword evidence="3" id="KW-1185">Reference proteome</keyword>